<feature type="transmembrane region" description="Helical" evidence="1">
    <location>
        <begin position="73"/>
        <end position="91"/>
    </location>
</feature>
<keyword evidence="3" id="KW-1185">Reference proteome</keyword>
<reference evidence="3" key="1">
    <citation type="journal article" date="2019" name="Int. J. Syst. Evol. Microbiol.">
        <title>The Global Catalogue of Microorganisms (GCM) 10K type strain sequencing project: providing services to taxonomists for standard genome sequencing and annotation.</title>
        <authorList>
            <consortium name="The Broad Institute Genomics Platform"/>
            <consortium name="The Broad Institute Genome Sequencing Center for Infectious Disease"/>
            <person name="Wu L."/>
            <person name="Ma J."/>
        </authorList>
    </citation>
    <scope>NUCLEOTIDE SEQUENCE [LARGE SCALE GENOMIC DNA]</scope>
    <source>
        <strain evidence="3">CGMCC 1.12806</strain>
    </source>
</reference>
<accession>A0ABQ1H6R4</accession>
<dbReference type="Pfam" id="PF05987">
    <property type="entry name" value="DUF898"/>
    <property type="match status" value="1"/>
</dbReference>
<name>A0ABQ1H6R4_9GAMM</name>
<gene>
    <name evidence="2" type="ORF">GCM10011328_40820</name>
</gene>
<dbReference type="EMBL" id="BMFZ01000016">
    <property type="protein sequence ID" value="GGA61228.1"/>
    <property type="molecule type" value="Genomic_DNA"/>
</dbReference>
<comment type="caution">
    <text evidence="2">The sequence shown here is derived from an EMBL/GenBank/DDBJ whole genome shotgun (WGS) entry which is preliminary data.</text>
</comment>
<sequence>MSDNNQYNDNLHQVRFHGKGGEYFAIWLVNTLLTIVTLGIYSAWATVRRRRYFLGNTEINGDRFDYHAKPIQILKGRLLVIAGIIVFYILAALMPQLALLFVLAFFALLPWVIVRSWRYNAIMTSFRGVRFNYHCKVGRAHVSVSDPADAGAVYSHYVRGINRRSDRQSQRDIAEHGVSGRCISAGHCRCAGYYQRNDARFIRQ</sequence>
<protein>
    <recommendedName>
        <fullName evidence="4">Inner membrane protein</fullName>
    </recommendedName>
</protein>
<proteinExistence type="predicted"/>
<evidence type="ECO:0000313" key="3">
    <source>
        <dbReference type="Proteomes" id="UP000627464"/>
    </source>
</evidence>
<keyword evidence="1" id="KW-0472">Membrane</keyword>
<evidence type="ECO:0000313" key="2">
    <source>
        <dbReference type="EMBL" id="GGA61228.1"/>
    </source>
</evidence>
<feature type="transmembrane region" description="Helical" evidence="1">
    <location>
        <begin position="97"/>
        <end position="117"/>
    </location>
</feature>
<dbReference type="InterPro" id="IPR010295">
    <property type="entry name" value="DUF898"/>
</dbReference>
<evidence type="ECO:0000256" key="1">
    <source>
        <dbReference type="SAM" id="Phobius"/>
    </source>
</evidence>
<dbReference type="Proteomes" id="UP000627464">
    <property type="component" value="Unassembled WGS sequence"/>
</dbReference>
<evidence type="ECO:0008006" key="4">
    <source>
        <dbReference type="Google" id="ProtNLM"/>
    </source>
</evidence>
<keyword evidence="1" id="KW-1133">Transmembrane helix</keyword>
<feature type="transmembrane region" description="Helical" evidence="1">
    <location>
        <begin position="24"/>
        <end position="44"/>
    </location>
</feature>
<keyword evidence="1" id="KW-0812">Transmembrane</keyword>
<organism evidence="2 3">
    <name type="scientific">Hafnia psychrotolerans</name>
    <dbReference type="NCBI Taxonomy" id="1477018"/>
    <lineage>
        <taxon>Bacteria</taxon>
        <taxon>Pseudomonadati</taxon>
        <taxon>Pseudomonadota</taxon>
        <taxon>Gammaproteobacteria</taxon>
        <taxon>Enterobacterales</taxon>
        <taxon>Hafniaceae</taxon>
        <taxon>Hafnia</taxon>
    </lineage>
</organism>